<evidence type="ECO:0000313" key="1">
    <source>
        <dbReference type="EMBL" id="VAV85080.1"/>
    </source>
</evidence>
<dbReference type="InterPro" id="IPR026341">
    <property type="entry name" value="T9SS_type_B"/>
</dbReference>
<dbReference type="Pfam" id="PF13585">
    <property type="entry name" value="CHU_C"/>
    <property type="match status" value="1"/>
</dbReference>
<organism evidence="1">
    <name type="scientific">hydrothermal vent metagenome</name>
    <dbReference type="NCBI Taxonomy" id="652676"/>
    <lineage>
        <taxon>unclassified sequences</taxon>
        <taxon>metagenomes</taxon>
        <taxon>ecological metagenomes</taxon>
    </lineage>
</organism>
<dbReference type="AlphaFoldDB" id="A0A3B0QUL1"/>
<dbReference type="NCBIfam" id="TIGR04131">
    <property type="entry name" value="Bac_Flav_CTERM"/>
    <property type="match status" value="1"/>
</dbReference>
<name>A0A3B0QUL1_9ZZZZ</name>
<gene>
    <name evidence="1" type="ORF">MNBD_BACTEROID02-49</name>
</gene>
<reference evidence="1" key="1">
    <citation type="submission" date="2018-06" db="EMBL/GenBank/DDBJ databases">
        <authorList>
            <person name="Zhirakovskaya E."/>
        </authorList>
    </citation>
    <scope>NUCLEOTIDE SEQUENCE</scope>
</reference>
<evidence type="ECO:0008006" key="2">
    <source>
        <dbReference type="Google" id="ProtNLM"/>
    </source>
</evidence>
<sequence>EPPIANDIDYETVDNVVLIVEENEGVLSNDSDPDGDLITAILVSDVQNGFLELTSNGAFTYTPNLNFYGTDSFVYKAFDGFEYSNEANVIINVSTNFDIIVPNAFTPNNDNINDYFKPVYKGMTKVLLAVYDTWSNLIYFEENNVLVGWDGSIKGKDAENGNYLYNISAFPIDGEKIELNGLFTLIK</sequence>
<dbReference type="EMBL" id="UOEB01000202">
    <property type="protein sequence ID" value="VAV85080.1"/>
    <property type="molecule type" value="Genomic_DNA"/>
</dbReference>
<proteinExistence type="predicted"/>
<dbReference type="Gene3D" id="2.60.40.2810">
    <property type="match status" value="1"/>
</dbReference>
<dbReference type="Pfam" id="PF17963">
    <property type="entry name" value="Big_9"/>
    <property type="match status" value="1"/>
</dbReference>
<protein>
    <recommendedName>
        <fullName evidence="2">Gliding motility-associated C-terminal domain-containing protein</fullName>
    </recommendedName>
</protein>
<accession>A0A3B0QUL1</accession>
<feature type="non-terminal residue" evidence="1">
    <location>
        <position position="1"/>
    </location>
</feature>